<feature type="compositionally biased region" description="Basic and acidic residues" evidence="1">
    <location>
        <begin position="55"/>
        <end position="72"/>
    </location>
</feature>
<evidence type="ECO:0000313" key="3">
    <source>
        <dbReference type="Proteomes" id="UP001239445"/>
    </source>
</evidence>
<evidence type="ECO:0000313" key="2">
    <source>
        <dbReference type="EMBL" id="KAK1752540.1"/>
    </source>
</evidence>
<evidence type="ECO:0000256" key="1">
    <source>
        <dbReference type="SAM" id="MobiDB-lite"/>
    </source>
</evidence>
<sequence>MSCPVVFIVASMLHWMFLGFKPWSLVGLPDSQSEGLVTPASKANTNSPHGPKRAIRPESEIGKQVGHKLEWR</sequence>
<name>A0AAJ0B6E7_9PEZI</name>
<gene>
    <name evidence="2" type="ORF">QBC47DRAFT_388779</name>
</gene>
<organism evidence="2 3">
    <name type="scientific">Echria macrotheca</name>
    <dbReference type="NCBI Taxonomy" id="438768"/>
    <lineage>
        <taxon>Eukaryota</taxon>
        <taxon>Fungi</taxon>
        <taxon>Dikarya</taxon>
        <taxon>Ascomycota</taxon>
        <taxon>Pezizomycotina</taxon>
        <taxon>Sordariomycetes</taxon>
        <taxon>Sordariomycetidae</taxon>
        <taxon>Sordariales</taxon>
        <taxon>Schizotheciaceae</taxon>
        <taxon>Echria</taxon>
    </lineage>
</organism>
<protein>
    <submittedName>
        <fullName evidence="2">Uncharacterized protein</fullName>
    </submittedName>
</protein>
<reference evidence="2" key="1">
    <citation type="submission" date="2023-06" db="EMBL/GenBank/DDBJ databases">
        <title>Genome-scale phylogeny and comparative genomics of the fungal order Sordariales.</title>
        <authorList>
            <consortium name="Lawrence Berkeley National Laboratory"/>
            <person name="Hensen N."/>
            <person name="Bonometti L."/>
            <person name="Westerberg I."/>
            <person name="Brannstrom I.O."/>
            <person name="Guillou S."/>
            <person name="Cros-Aarteil S."/>
            <person name="Calhoun S."/>
            <person name="Haridas S."/>
            <person name="Kuo A."/>
            <person name="Mondo S."/>
            <person name="Pangilinan J."/>
            <person name="Riley R."/>
            <person name="Labutti K."/>
            <person name="Andreopoulos B."/>
            <person name="Lipzen A."/>
            <person name="Chen C."/>
            <person name="Yanf M."/>
            <person name="Daum C."/>
            <person name="Ng V."/>
            <person name="Clum A."/>
            <person name="Steindorff A."/>
            <person name="Ohm R."/>
            <person name="Martin F."/>
            <person name="Silar P."/>
            <person name="Natvig D."/>
            <person name="Lalanne C."/>
            <person name="Gautier V."/>
            <person name="Ament-Velasquez S.L."/>
            <person name="Kruys A."/>
            <person name="Hutchinson M.I."/>
            <person name="Powell A.J."/>
            <person name="Barry K."/>
            <person name="Miller A.N."/>
            <person name="Grigoriev I.V."/>
            <person name="Debuchy R."/>
            <person name="Gladieux P."/>
            <person name="Thoren M.H."/>
            <person name="Johannesson H."/>
        </authorList>
    </citation>
    <scope>NUCLEOTIDE SEQUENCE</scope>
    <source>
        <strain evidence="2">PSN4</strain>
    </source>
</reference>
<feature type="compositionally biased region" description="Polar residues" evidence="1">
    <location>
        <begin position="31"/>
        <end position="48"/>
    </location>
</feature>
<proteinExistence type="predicted"/>
<dbReference type="Proteomes" id="UP001239445">
    <property type="component" value="Unassembled WGS sequence"/>
</dbReference>
<comment type="caution">
    <text evidence="2">The sequence shown here is derived from an EMBL/GenBank/DDBJ whole genome shotgun (WGS) entry which is preliminary data.</text>
</comment>
<dbReference type="EMBL" id="MU839839">
    <property type="protein sequence ID" value="KAK1752540.1"/>
    <property type="molecule type" value="Genomic_DNA"/>
</dbReference>
<accession>A0AAJ0B6E7</accession>
<feature type="region of interest" description="Disordered" evidence="1">
    <location>
        <begin position="31"/>
        <end position="72"/>
    </location>
</feature>
<keyword evidence="3" id="KW-1185">Reference proteome</keyword>
<dbReference type="AlphaFoldDB" id="A0AAJ0B6E7"/>